<dbReference type="AlphaFoldDB" id="A0A2V1DQZ6"/>
<dbReference type="InterPro" id="IPR052356">
    <property type="entry name" value="Thiol_S-MT"/>
</dbReference>
<dbReference type="SUPFAM" id="SSF53335">
    <property type="entry name" value="S-adenosyl-L-methionine-dependent methyltransferases"/>
    <property type="match status" value="1"/>
</dbReference>
<dbReference type="PANTHER" id="PTHR45036">
    <property type="entry name" value="METHYLTRANSFERASE LIKE 7B"/>
    <property type="match status" value="1"/>
</dbReference>
<organism evidence="1 2">
    <name type="scientific">Periconia macrospinosa</name>
    <dbReference type="NCBI Taxonomy" id="97972"/>
    <lineage>
        <taxon>Eukaryota</taxon>
        <taxon>Fungi</taxon>
        <taxon>Dikarya</taxon>
        <taxon>Ascomycota</taxon>
        <taxon>Pezizomycotina</taxon>
        <taxon>Dothideomycetes</taxon>
        <taxon>Pleosporomycetidae</taxon>
        <taxon>Pleosporales</taxon>
        <taxon>Massarineae</taxon>
        <taxon>Periconiaceae</taxon>
        <taxon>Periconia</taxon>
    </lineage>
</organism>
<dbReference type="Proteomes" id="UP000244855">
    <property type="component" value="Unassembled WGS sequence"/>
</dbReference>
<reference evidence="1 2" key="1">
    <citation type="journal article" date="2018" name="Sci. Rep.">
        <title>Comparative genomics provides insights into the lifestyle and reveals functional heterogeneity of dark septate endophytic fungi.</title>
        <authorList>
            <person name="Knapp D.G."/>
            <person name="Nemeth J.B."/>
            <person name="Barry K."/>
            <person name="Hainaut M."/>
            <person name="Henrissat B."/>
            <person name="Johnson J."/>
            <person name="Kuo A."/>
            <person name="Lim J.H.P."/>
            <person name="Lipzen A."/>
            <person name="Nolan M."/>
            <person name="Ohm R.A."/>
            <person name="Tamas L."/>
            <person name="Grigoriev I.V."/>
            <person name="Spatafora J.W."/>
            <person name="Nagy L.G."/>
            <person name="Kovacs G.M."/>
        </authorList>
    </citation>
    <scope>NUCLEOTIDE SEQUENCE [LARGE SCALE GENOMIC DNA]</scope>
    <source>
        <strain evidence="1 2">DSE2036</strain>
    </source>
</reference>
<dbReference type="EMBL" id="KZ805374">
    <property type="protein sequence ID" value="PVI00416.1"/>
    <property type="molecule type" value="Genomic_DNA"/>
</dbReference>
<dbReference type="GO" id="GO:0032259">
    <property type="term" value="P:methylation"/>
    <property type="evidence" value="ECO:0007669"/>
    <property type="project" value="UniProtKB-KW"/>
</dbReference>
<protein>
    <submittedName>
        <fullName evidence="1">S-adenosyl-L-methionine-dependent methyltransferase</fullName>
    </submittedName>
</protein>
<evidence type="ECO:0000313" key="1">
    <source>
        <dbReference type="EMBL" id="PVI00416.1"/>
    </source>
</evidence>
<dbReference type="OrthoDB" id="540004at2759"/>
<keyword evidence="1" id="KW-0808">Transferase</keyword>
<gene>
    <name evidence="1" type="ORF">DM02DRAFT_628586</name>
</gene>
<evidence type="ECO:0000313" key="2">
    <source>
        <dbReference type="Proteomes" id="UP000244855"/>
    </source>
</evidence>
<proteinExistence type="predicted"/>
<dbReference type="STRING" id="97972.A0A2V1DQZ6"/>
<dbReference type="PANTHER" id="PTHR45036:SF1">
    <property type="entry name" value="METHYLTRANSFERASE LIKE 7A"/>
    <property type="match status" value="1"/>
</dbReference>
<accession>A0A2V1DQZ6</accession>
<keyword evidence="1" id="KW-0489">Methyltransferase</keyword>
<name>A0A2V1DQZ6_9PLEO</name>
<dbReference type="InterPro" id="IPR029063">
    <property type="entry name" value="SAM-dependent_MTases_sf"/>
</dbReference>
<dbReference type="Pfam" id="PF13489">
    <property type="entry name" value="Methyltransf_23"/>
    <property type="match status" value="1"/>
</dbReference>
<dbReference type="GO" id="GO:0008168">
    <property type="term" value="F:methyltransferase activity"/>
    <property type="evidence" value="ECO:0007669"/>
    <property type="project" value="UniProtKB-KW"/>
</dbReference>
<keyword evidence="2" id="KW-1185">Reference proteome</keyword>
<sequence>MSMILELFHGYLLPGAFLIAAPIFFLQTALTAPTLLFTNLKAYQDLAFAKLWRIGGMILANDTPPALSEILSSSRGVILDVGPGYGHQLSRFSQPDRITTIYGAEPSTHMHSDLLKRAQKAGLGDKYKVLACGAELESLVPAMQENKLLDSDGSLGEGIFDEIVCIRVLCGVADQVATIQGLYKCLKPGGRLVVCEHVLCEYPVGTFFQLFYEMLGWSFWAGGCQLRRDTVKVLTKVAEKDGGWKDVKLQLVDEWSALPHVVGYLVKK</sequence>
<dbReference type="CDD" id="cd02440">
    <property type="entry name" value="AdoMet_MTases"/>
    <property type="match status" value="1"/>
</dbReference>
<dbReference type="Gene3D" id="3.40.50.150">
    <property type="entry name" value="Vaccinia Virus protein VP39"/>
    <property type="match status" value="1"/>
</dbReference>